<feature type="domain" description="Cytochrome c" evidence="5">
    <location>
        <begin position="37"/>
        <end position="99"/>
    </location>
</feature>
<dbReference type="Gene3D" id="1.10.760.10">
    <property type="entry name" value="Cytochrome c-like domain"/>
    <property type="match status" value="1"/>
</dbReference>
<dbReference type="GO" id="GO:0020037">
    <property type="term" value="F:heme binding"/>
    <property type="evidence" value="ECO:0007669"/>
    <property type="project" value="InterPro"/>
</dbReference>
<dbReference type="AlphaFoldDB" id="A0A1M6X3W6"/>
<dbReference type="RefSeq" id="WP_073078318.1">
    <property type="nucleotide sequence ID" value="NZ_FRBL01000001.1"/>
</dbReference>
<evidence type="ECO:0000313" key="6">
    <source>
        <dbReference type="EMBL" id="SHL00596.1"/>
    </source>
</evidence>
<sequence>MKTLLQLSVIAVLLWGCSKGTSNPDKAAATEAAFAKYPESQGKTVYRQNCNKCHGYKWPETRTAEKWPGIIDRMARKAKLTDDQKAAVLDFVKTNAKAS</sequence>
<dbReference type="OrthoDB" id="679921at2"/>
<reference evidence="6 7" key="1">
    <citation type="submission" date="2016-11" db="EMBL/GenBank/DDBJ databases">
        <authorList>
            <person name="Jaros S."/>
            <person name="Januszkiewicz K."/>
            <person name="Wedrychowicz H."/>
        </authorList>
    </citation>
    <scope>NUCLEOTIDE SEQUENCE [LARGE SCALE GENOMIC DNA]</scope>
    <source>
        <strain evidence="6 7">DSM 27406</strain>
    </source>
</reference>
<dbReference type="PROSITE" id="PS51007">
    <property type="entry name" value="CYTC"/>
    <property type="match status" value="1"/>
</dbReference>
<evidence type="ECO:0000259" key="5">
    <source>
        <dbReference type="PROSITE" id="PS51007"/>
    </source>
</evidence>
<organism evidence="6 7">
    <name type="scientific">Chitinophaga jiangningensis</name>
    <dbReference type="NCBI Taxonomy" id="1419482"/>
    <lineage>
        <taxon>Bacteria</taxon>
        <taxon>Pseudomonadati</taxon>
        <taxon>Bacteroidota</taxon>
        <taxon>Chitinophagia</taxon>
        <taxon>Chitinophagales</taxon>
        <taxon>Chitinophagaceae</taxon>
        <taxon>Chitinophaga</taxon>
    </lineage>
</organism>
<dbReference type="GO" id="GO:0046872">
    <property type="term" value="F:metal ion binding"/>
    <property type="evidence" value="ECO:0007669"/>
    <property type="project" value="UniProtKB-KW"/>
</dbReference>
<accession>A0A1M6X3W6</accession>
<evidence type="ECO:0000256" key="3">
    <source>
        <dbReference type="ARBA" id="ARBA00023004"/>
    </source>
</evidence>
<dbReference type="InterPro" id="IPR036909">
    <property type="entry name" value="Cyt_c-like_dom_sf"/>
</dbReference>
<keyword evidence="7" id="KW-1185">Reference proteome</keyword>
<evidence type="ECO:0000256" key="4">
    <source>
        <dbReference type="PROSITE-ProRule" id="PRU00433"/>
    </source>
</evidence>
<name>A0A1M6X3W6_9BACT</name>
<dbReference type="Proteomes" id="UP000184420">
    <property type="component" value="Unassembled WGS sequence"/>
</dbReference>
<evidence type="ECO:0000256" key="2">
    <source>
        <dbReference type="ARBA" id="ARBA00022723"/>
    </source>
</evidence>
<dbReference type="InterPro" id="IPR009056">
    <property type="entry name" value="Cyt_c-like_dom"/>
</dbReference>
<evidence type="ECO:0000313" key="7">
    <source>
        <dbReference type="Proteomes" id="UP000184420"/>
    </source>
</evidence>
<proteinExistence type="predicted"/>
<dbReference type="GO" id="GO:0009055">
    <property type="term" value="F:electron transfer activity"/>
    <property type="evidence" value="ECO:0007669"/>
    <property type="project" value="InterPro"/>
</dbReference>
<gene>
    <name evidence="6" type="ORF">SAMN05444266_101880</name>
</gene>
<evidence type="ECO:0000256" key="1">
    <source>
        <dbReference type="ARBA" id="ARBA00022617"/>
    </source>
</evidence>
<dbReference type="SUPFAM" id="SSF46626">
    <property type="entry name" value="Cytochrome c"/>
    <property type="match status" value="1"/>
</dbReference>
<dbReference type="STRING" id="1419482.SAMN05444266_101880"/>
<dbReference type="EMBL" id="FRBL01000001">
    <property type="protein sequence ID" value="SHL00596.1"/>
    <property type="molecule type" value="Genomic_DNA"/>
</dbReference>
<keyword evidence="1 4" id="KW-0349">Heme</keyword>
<keyword evidence="3 4" id="KW-0408">Iron</keyword>
<keyword evidence="2 4" id="KW-0479">Metal-binding</keyword>
<protein>
    <recommendedName>
        <fullName evidence="5">Cytochrome c domain-containing protein</fullName>
    </recommendedName>
</protein>